<dbReference type="AlphaFoldDB" id="K5CR82"/>
<dbReference type="PANTHER" id="PTHR43628:SF1">
    <property type="entry name" value="CHITIN SYNTHASE REGULATORY FACTOR 2-RELATED"/>
    <property type="match status" value="1"/>
</dbReference>
<dbReference type="InterPro" id="IPR052945">
    <property type="entry name" value="Mitotic_Regulator"/>
</dbReference>
<dbReference type="HOGENOM" id="CLU_453920_0_0_10"/>
<sequence length="601" mass="68220">MLACIMSICGFAQNNEPKLNESDEHIIQLPPDALYKAGLYMEKRENNTFAFKYYFEAAEQGYVNAESKVGYCYENGIGVEKDVVKAFKWYSKAATQGYAQGECKVGYCYENGIGVKKDVIRAFDWYSKAAAQGYAQGECNVGNCYENGIGVKKDVVKAFDWYSKAAAQGYAQGECRVGYCYENGIGVEKDVVKAFDWYSKAAAQGYAQGECRVGYCYENGIGVEKDVVKAFDWYSKAAAQGYAQGECSVGYCYEEGIGVEKDAVKAFDWYSKAATQGNVQAEYKLAVYYEKWNWRKARKWMNKAAEDGSLDAQIESANKYIRDEFSKIGEMQKGMVMKYILLACKQGHEKSKKMFEGYIGMPYENLGDMYRSKIKTYTGGYSIDAPSWYESGNCTYQYYEIGGLRIYHGVFEFRSNKVYRTKAGQAIPMLTIKGYFKDDFRDGTWKIRSYIYGSGIEEIDVTYQDGVFNGPITYIYKDKDKSNVTKAQINAKYKDGFIVGTYTARILDTFIQTSMDEKGLLHGKLFYEEKGKKIITGDFIHGTTNNCFTKNLQTGSLERYTRASNLITIPWTKDDSIMWSLTKRFRRGVGYIPINAADDEF</sequence>
<dbReference type="SUPFAM" id="SSF81901">
    <property type="entry name" value="HCP-like"/>
    <property type="match status" value="2"/>
</dbReference>
<dbReference type="PANTHER" id="PTHR43628">
    <property type="entry name" value="ACTIVATOR OF C KINASE PROTEIN 1-RELATED"/>
    <property type="match status" value="1"/>
</dbReference>
<dbReference type="Pfam" id="PF08238">
    <property type="entry name" value="Sel1"/>
    <property type="match status" value="8"/>
</dbReference>
<comment type="caution">
    <text evidence="1">The sequence shown here is derived from an EMBL/GenBank/DDBJ whole genome shotgun (WGS) entry which is preliminary data.</text>
</comment>
<accession>K5CR82</accession>
<evidence type="ECO:0000313" key="2">
    <source>
        <dbReference type="Proteomes" id="UP000007995"/>
    </source>
</evidence>
<dbReference type="InterPro" id="IPR011990">
    <property type="entry name" value="TPR-like_helical_dom_sf"/>
</dbReference>
<dbReference type="SMART" id="SM00671">
    <property type="entry name" value="SEL1"/>
    <property type="match status" value="8"/>
</dbReference>
<name>K5CR82_9BACE</name>
<dbReference type="EMBL" id="AGXW01000002">
    <property type="protein sequence ID" value="EKJ92301.1"/>
    <property type="molecule type" value="Genomic_DNA"/>
</dbReference>
<gene>
    <name evidence="1" type="ORF">HMPREF1057_01136</name>
</gene>
<dbReference type="Proteomes" id="UP000007995">
    <property type="component" value="Unassembled WGS sequence"/>
</dbReference>
<dbReference type="SUPFAM" id="SSF82185">
    <property type="entry name" value="Histone H3 K4-specific methyltransferase SET7/9 N-terminal domain"/>
    <property type="match status" value="1"/>
</dbReference>
<organism evidence="1 2">
    <name type="scientific">Bacteroides finegoldii CL09T03C10</name>
    <dbReference type="NCBI Taxonomy" id="997888"/>
    <lineage>
        <taxon>Bacteria</taxon>
        <taxon>Pseudomonadati</taxon>
        <taxon>Bacteroidota</taxon>
        <taxon>Bacteroidia</taxon>
        <taxon>Bacteroidales</taxon>
        <taxon>Bacteroidaceae</taxon>
        <taxon>Bacteroides</taxon>
    </lineage>
</organism>
<dbReference type="Gene3D" id="1.25.40.10">
    <property type="entry name" value="Tetratricopeptide repeat domain"/>
    <property type="match status" value="1"/>
</dbReference>
<protein>
    <submittedName>
        <fullName evidence="1">Uncharacterized protein</fullName>
    </submittedName>
</protein>
<proteinExistence type="predicted"/>
<evidence type="ECO:0000313" key="1">
    <source>
        <dbReference type="EMBL" id="EKJ92301.1"/>
    </source>
</evidence>
<dbReference type="InterPro" id="IPR006597">
    <property type="entry name" value="Sel1-like"/>
</dbReference>
<reference evidence="1 2" key="1">
    <citation type="submission" date="2012-02" db="EMBL/GenBank/DDBJ databases">
        <title>The Genome Sequence of Bacteroides finegoldii CL09T03C10.</title>
        <authorList>
            <consortium name="The Broad Institute Genome Sequencing Platform"/>
            <person name="Earl A."/>
            <person name="Ward D."/>
            <person name="Feldgarden M."/>
            <person name="Gevers D."/>
            <person name="Zitomersky N.L."/>
            <person name="Coyne M.J."/>
            <person name="Comstock L.E."/>
            <person name="Young S.K."/>
            <person name="Zeng Q."/>
            <person name="Gargeya S."/>
            <person name="Fitzgerald M."/>
            <person name="Haas B."/>
            <person name="Abouelleil A."/>
            <person name="Alvarado L."/>
            <person name="Arachchi H.M."/>
            <person name="Berlin A."/>
            <person name="Chapman S.B."/>
            <person name="Gearin G."/>
            <person name="Goldberg J."/>
            <person name="Griggs A."/>
            <person name="Gujja S."/>
            <person name="Hansen M."/>
            <person name="Heiman D."/>
            <person name="Howarth C."/>
            <person name="Larimer J."/>
            <person name="Lui A."/>
            <person name="MacDonald P.J.P."/>
            <person name="McCowen C."/>
            <person name="Montmayeur A."/>
            <person name="Murphy C."/>
            <person name="Neiman D."/>
            <person name="Pearson M."/>
            <person name="Priest M."/>
            <person name="Roberts A."/>
            <person name="Saif S."/>
            <person name="Shea T."/>
            <person name="Sisk P."/>
            <person name="Stolte C."/>
            <person name="Sykes S."/>
            <person name="Wortman J."/>
            <person name="Nusbaum C."/>
            <person name="Birren B."/>
        </authorList>
    </citation>
    <scope>NUCLEOTIDE SEQUENCE [LARGE SCALE GENOMIC DNA]</scope>
    <source>
        <strain evidence="1 2">CL09T03C10</strain>
    </source>
</reference>